<comment type="subcellular location">
    <subcellularLocation>
        <location evidence="1">Nucleus</location>
    </subcellularLocation>
</comment>
<feature type="domain" description="Pre-mRNA polyadenylation factor Fip1" evidence="6">
    <location>
        <begin position="15"/>
        <end position="57"/>
    </location>
</feature>
<gene>
    <name evidence="7" type="primary">FIP1</name>
    <name evidence="7" type="ORF">MHBO_000862</name>
</gene>
<name>A0ABV2AH07_9EUKA</name>
<proteinExistence type="inferred from homology"/>
<dbReference type="EMBL" id="JBDODL010000170">
    <property type="protein sequence ID" value="MES1918978.1"/>
    <property type="molecule type" value="Genomic_DNA"/>
</dbReference>
<feature type="region of interest" description="Disordered" evidence="5">
    <location>
        <begin position="62"/>
        <end position="103"/>
    </location>
</feature>
<accession>A0ABV2AH07</accession>
<protein>
    <submittedName>
        <fullName evidence="7">Cleavage polyadenylation factor subunit fip1</fullName>
    </submittedName>
</protein>
<dbReference type="Proteomes" id="UP001439008">
    <property type="component" value="Unassembled WGS sequence"/>
</dbReference>
<feature type="compositionally biased region" description="Basic residues" evidence="5">
    <location>
        <begin position="93"/>
        <end position="103"/>
    </location>
</feature>
<keyword evidence="4" id="KW-0539">Nucleus</keyword>
<evidence type="ECO:0000256" key="4">
    <source>
        <dbReference type="ARBA" id="ARBA00023242"/>
    </source>
</evidence>
<sequence>MASAENKKLYPSIYDLDIDSLSEKPWRKSGSDLSDYFNYGFNEESWRAYCARQVQMRVELKLEHNNKSRKRSRSRRSESYDSYSDENNAKNIIKPRYKKSKNK</sequence>
<dbReference type="PANTHER" id="PTHR36884">
    <property type="entry name" value="FIP1[III]-LIKE PROTEIN"/>
    <property type="match status" value="1"/>
</dbReference>
<organism evidence="7 8">
    <name type="scientific">Bonamia ostreae</name>
    <dbReference type="NCBI Taxonomy" id="126728"/>
    <lineage>
        <taxon>Eukaryota</taxon>
        <taxon>Sar</taxon>
        <taxon>Rhizaria</taxon>
        <taxon>Endomyxa</taxon>
        <taxon>Ascetosporea</taxon>
        <taxon>Haplosporida</taxon>
        <taxon>Bonamia</taxon>
    </lineage>
</organism>
<comment type="caution">
    <text evidence="7">The sequence shown here is derived from an EMBL/GenBank/DDBJ whole genome shotgun (WGS) entry which is preliminary data.</text>
</comment>
<comment type="similarity">
    <text evidence="2">Belongs to the FIP1 family.</text>
</comment>
<dbReference type="Pfam" id="PF05182">
    <property type="entry name" value="Fip1"/>
    <property type="match status" value="1"/>
</dbReference>
<evidence type="ECO:0000256" key="2">
    <source>
        <dbReference type="ARBA" id="ARBA00007459"/>
    </source>
</evidence>
<keyword evidence="3" id="KW-0507">mRNA processing</keyword>
<evidence type="ECO:0000256" key="1">
    <source>
        <dbReference type="ARBA" id="ARBA00004123"/>
    </source>
</evidence>
<reference evidence="7 8" key="1">
    <citation type="journal article" date="2024" name="BMC Biol.">
        <title>Comparative genomics of Ascetosporea gives new insight into the evolutionary basis for animal parasitism in Rhizaria.</title>
        <authorList>
            <person name="Hiltunen Thoren M."/>
            <person name="Onut-Brannstrom I."/>
            <person name="Alfjorden A."/>
            <person name="Peckova H."/>
            <person name="Swords F."/>
            <person name="Hooper C."/>
            <person name="Holzer A.S."/>
            <person name="Bass D."/>
            <person name="Burki F."/>
        </authorList>
    </citation>
    <scope>NUCLEOTIDE SEQUENCE [LARGE SCALE GENOMIC DNA]</scope>
    <source>
        <strain evidence="7">20-A016</strain>
    </source>
</reference>
<evidence type="ECO:0000256" key="3">
    <source>
        <dbReference type="ARBA" id="ARBA00022664"/>
    </source>
</evidence>
<evidence type="ECO:0000256" key="5">
    <source>
        <dbReference type="SAM" id="MobiDB-lite"/>
    </source>
</evidence>
<dbReference type="InterPro" id="IPR044976">
    <property type="entry name" value="FIPS5/FIPS3-like"/>
</dbReference>
<dbReference type="InterPro" id="IPR007854">
    <property type="entry name" value="Fip1_dom"/>
</dbReference>
<dbReference type="PANTHER" id="PTHR36884:SF6">
    <property type="entry name" value="FIP1[III]-LIKE PROTEIN"/>
    <property type="match status" value="1"/>
</dbReference>
<evidence type="ECO:0000313" key="7">
    <source>
        <dbReference type="EMBL" id="MES1918978.1"/>
    </source>
</evidence>
<evidence type="ECO:0000259" key="6">
    <source>
        <dbReference type="Pfam" id="PF05182"/>
    </source>
</evidence>
<keyword evidence="8" id="KW-1185">Reference proteome</keyword>
<evidence type="ECO:0000313" key="8">
    <source>
        <dbReference type="Proteomes" id="UP001439008"/>
    </source>
</evidence>